<reference evidence="1" key="1">
    <citation type="submission" date="2018-09" db="EMBL/GenBank/DDBJ databases">
        <title>A genomic encyclopedia of anaerobic methanotrophic archaea.</title>
        <authorList>
            <person name="Skennerton C.T."/>
            <person name="Chadwick G.L."/>
            <person name="Laso-Perez R."/>
            <person name="Leu A.O."/>
            <person name="Speth D.R."/>
            <person name="Yu H."/>
            <person name="Morgan-Lang C."/>
            <person name="Hatzenpichler R."/>
            <person name="Goudeau D."/>
            <person name="Malmstrom R."/>
            <person name="Woyke T."/>
            <person name="Hallam S."/>
            <person name="Tyson G.W."/>
            <person name="Wegener G."/>
            <person name="Boetius A."/>
            <person name="Orphan V.J."/>
        </authorList>
    </citation>
    <scope>NUCLEOTIDE SEQUENCE</scope>
    <source>
        <strain evidence="1">CONS3730D10UFb2</strain>
    </source>
</reference>
<dbReference type="EMBL" id="QYBA01000161">
    <property type="protein sequence ID" value="TKY91620.1"/>
    <property type="molecule type" value="Genomic_DNA"/>
</dbReference>
<evidence type="ECO:0000313" key="1">
    <source>
        <dbReference type="EMBL" id="TKY91620.1"/>
    </source>
</evidence>
<proteinExistence type="predicted"/>
<organism evidence="1 2">
    <name type="scientific">Candidatus Methanomarinus sp</name>
    <dbReference type="NCBI Taxonomy" id="3386244"/>
    <lineage>
        <taxon>Archaea</taxon>
        <taxon>Methanobacteriati</taxon>
        <taxon>Methanobacteriota</taxon>
        <taxon>Stenosarchaea group</taxon>
        <taxon>Methanomicrobia</taxon>
        <taxon>Methanosarcinales</taxon>
        <taxon>ANME-2 cluster</taxon>
        <taxon>Candidatus Methanocomedenaceae</taxon>
        <taxon>Candidatus Methanomarinus</taxon>
    </lineage>
</organism>
<gene>
    <name evidence="1" type="ORF">C5S46_04885</name>
</gene>
<protein>
    <submittedName>
        <fullName evidence="1">DUF655 domain-containing protein</fullName>
    </submittedName>
</protein>
<evidence type="ECO:0000313" key="2">
    <source>
        <dbReference type="Proteomes" id="UP000315423"/>
    </source>
</evidence>
<accession>A0AC61SAK3</accession>
<dbReference type="Proteomes" id="UP000315423">
    <property type="component" value="Unassembled WGS sequence"/>
</dbReference>
<comment type="caution">
    <text evidence="1">The sequence shown here is derived from an EMBL/GenBank/DDBJ whole genome shotgun (WGS) entry which is preliminary data.</text>
</comment>
<sequence length="196" mass="23019">MFFKKVPKREEWGWVLDYLPYGNPEDTRPVYQKKPLIQAVGDSHFVLMELVPKGDIVVQSQEKIYIGDGDRDIIDHVKRRIAYSELTHGAQIELPFILEKIILGTESKYVNFYNEAYPITNRLHLLELLPGIGKKLMWGIIDERKKGKFKDFNDITERVKGLHSPEKLVMNRITEELQDEQIKYRMFTTPPKSRTK</sequence>
<name>A0AC61SAK3_9EURY</name>